<evidence type="ECO:0000256" key="3">
    <source>
        <dbReference type="ARBA" id="ARBA00022781"/>
    </source>
</evidence>
<evidence type="ECO:0000256" key="2">
    <source>
        <dbReference type="ARBA" id="ARBA00022448"/>
    </source>
</evidence>
<dbReference type="GO" id="GO:0045259">
    <property type="term" value="C:proton-transporting ATP synthase complex"/>
    <property type="evidence" value="ECO:0007669"/>
    <property type="project" value="UniProtKB-KW"/>
</dbReference>
<comment type="function">
    <text evidence="7">This protein is part of the stalk that links CF(0) to CF(1). It either transmits conformational changes from CF(0) to CF(1) or is implicated in proton conduction.</text>
</comment>
<comment type="subcellular location">
    <subcellularLocation>
        <location evidence="7">Cell membrane</location>
        <topology evidence="7">Peripheral membrane protein</topology>
    </subcellularLocation>
    <subcellularLocation>
        <location evidence="1">Membrane</location>
    </subcellularLocation>
</comment>
<dbReference type="HAMAP" id="MF_01416">
    <property type="entry name" value="ATP_synth_delta_bact"/>
    <property type="match status" value="1"/>
</dbReference>
<keyword evidence="7" id="KW-0139">CF(1)</keyword>
<keyword evidence="6 7" id="KW-0066">ATP synthesis</keyword>
<reference evidence="8 9" key="1">
    <citation type="submission" date="2018-08" db="EMBL/GenBank/DDBJ databases">
        <title>Microbacterium lemovicicum sp. nov., a bacterium isolated from a natural uranium-rich soil.</title>
        <authorList>
            <person name="ORTET P."/>
        </authorList>
    </citation>
    <scope>NUCLEOTIDE SEQUENCE [LARGE SCALE GENOMIC DNA]</scope>
    <source>
        <strain evidence="8 9">Viu22</strain>
    </source>
</reference>
<keyword evidence="3 7" id="KW-0375">Hydrogen ion transport</keyword>
<keyword evidence="7" id="KW-1003">Cell membrane</keyword>
<dbReference type="GO" id="GO:0005886">
    <property type="term" value="C:plasma membrane"/>
    <property type="evidence" value="ECO:0007669"/>
    <property type="project" value="UniProtKB-SubCell"/>
</dbReference>
<evidence type="ECO:0000313" key="8">
    <source>
        <dbReference type="EMBL" id="AZS36342.1"/>
    </source>
</evidence>
<evidence type="ECO:0000256" key="5">
    <source>
        <dbReference type="ARBA" id="ARBA00023136"/>
    </source>
</evidence>
<evidence type="ECO:0000256" key="6">
    <source>
        <dbReference type="ARBA" id="ARBA00023310"/>
    </source>
</evidence>
<dbReference type="EMBL" id="CP031423">
    <property type="protein sequence ID" value="AZS36342.1"/>
    <property type="molecule type" value="Genomic_DNA"/>
</dbReference>
<dbReference type="OrthoDB" id="5242917at2"/>
<sequence length="263" mass="26929">MGSATTQARTATTAALDASSAVDLGVARDLFAAARALDDSTQLGGALSDASATPASREALVRAVFGAVSSPASLDLLTTIVQQRWSSTSDLIDGIDDLAVRAASLAAGDADVEGELFGFSRTVAENPELELALGSRVGDAAAKSALIEKLLGGRVSEATALIVTSLVRQPRDRRVRSLLSAAMKTVAGQRGRTVATVVTAVPLNEAQSSRLAAALTAKYGTRVSINTVIDASVVGGLRVQIADDVIDASVSSRLADLRQRLAS</sequence>
<dbReference type="GO" id="GO:0046933">
    <property type="term" value="F:proton-transporting ATP synthase activity, rotational mechanism"/>
    <property type="evidence" value="ECO:0007669"/>
    <property type="project" value="UniProtKB-UniRule"/>
</dbReference>
<evidence type="ECO:0000256" key="1">
    <source>
        <dbReference type="ARBA" id="ARBA00004370"/>
    </source>
</evidence>
<dbReference type="PANTHER" id="PTHR11910">
    <property type="entry name" value="ATP SYNTHASE DELTA CHAIN"/>
    <property type="match status" value="1"/>
</dbReference>
<dbReference type="RefSeq" id="WP_127095049.1">
    <property type="nucleotide sequence ID" value="NZ_CP031423.1"/>
</dbReference>
<comment type="similarity">
    <text evidence="7">Belongs to the ATPase delta chain family.</text>
</comment>
<proteinExistence type="inferred from homology"/>
<dbReference type="NCBIfam" id="NF009967">
    <property type="entry name" value="PRK13430.1"/>
    <property type="match status" value="1"/>
</dbReference>
<dbReference type="InterPro" id="IPR000711">
    <property type="entry name" value="ATPase_OSCP/dsu"/>
</dbReference>
<gene>
    <name evidence="7 8" type="primary">atpH</name>
    <name evidence="8" type="ORF">CVS47_00943</name>
</gene>
<dbReference type="AlphaFoldDB" id="A0A3Q9IX89"/>
<dbReference type="Pfam" id="PF00213">
    <property type="entry name" value="OSCP"/>
    <property type="match status" value="1"/>
</dbReference>
<dbReference type="PRINTS" id="PR00125">
    <property type="entry name" value="ATPASEDELTA"/>
</dbReference>
<dbReference type="KEGG" id="mlv:CVS47_00943"/>
<evidence type="ECO:0000256" key="4">
    <source>
        <dbReference type="ARBA" id="ARBA00023065"/>
    </source>
</evidence>
<evidence type="ECO:0000256" key="7">
    <source>
        <dbReference type="HAMAP-Rule" id="MF_01416"/>
    </source>
</evidence>
<dbReference type="Proteomes" id="UP000276888">
    <property type="component" value="Chromosome"/>
</dbReference>
<keyword evidence="9" id="KW-1185">Reference proteome</keyword>
<name>A0A3Q9IX89_9MICO</name>
<dbReference type="NCBIfam" id="TIGR01145">
    <property type="entry name" value="ATP_synt_delta"/>
    <property type="match status" value="1"/>
</dbReference>
<comment type="function">
    <text evidence="7">F(1)F(0) ATP synthase produces ATP from ADP in the presence of a proton or sodium gradient. F-type ATPases consist of two structural domains, F(1) containing the extramembraneous catalytic core and F(0) containing the membrane proton channel, linked together by a central stalk and a peripheral stalk. During catalysis, ATP synthesis in the catalytic domain of F(1) is coupled via a rotary mechanism of the central stalk subunits to proton translocation.</text>
</comment>
<keyword evidence="2 7" id="KW-0813">Transport</keyword>
<keyword evidence="5 7" id="KW-0472">Membrane</keyword>
<protein>
    <recommendedName>
        <fullName evidence="7">ATP synthase subunit delta</fullName>
    </recommendedName>
    <alternativeName>
        <fullName evidence="7">ATP synthase F(1) sector subunit delta</fullName>
    </alternativeName>
    <alternativeName>
        <fullName evidence="7">F-type ATPase subunit delta</fullName>
        <shortName evidence="7">F-ATPase subunit delta</shortName>
    </alternativeName>
</protein>
<evidence type="ECO:0000313" key="9">
    <source>
        <dbReference type="Proteomes" id="UP000276888"/>
    </source>
</evidence>
<accession>A0A3Q9IX89</accession>
<keyword evidence="4 7" id="KW-0406">Ion transport</keyword>
<organism evidence="8 9">
    <name type="scientific">Microbacterium lemovicicum</name>
    <dbReference type="NCBI Taxonomy" id="1072463"/>
    <lineage>
        <taxon>Bacteria</taxon>
        <taxon>Bacillati</taxon>
        <taxon>Actinomycetota</taxon>
        <taxon>Actinomycetes</taxon>
        <taxon>Micrococcales</taxon>
        <taxon>Microbacteriaceae</taxon>
        <taxon>Microbacterium</taxon>
    </lineage>
</organism>